<evidence type="ECO:0000256" key="1">
    <source>
        <dbReference type="SAM" id="Phobius"/>
    </source>
</evidence>
<gene>
    <name evidence="3" type="ORF">F5878DRAFT_221071</name>
</gene>
<keyword evidence="4" id="KW-1185">Reference proteome</keyword>
<feature type="transmembrane region" description="Helical" evidence="1">
    <location>
        <begin position="562"/>
        <end position="590"/>
    </location>
</feature>
<dbReference type="AlphaFoldDB" id="A0AA38PJX7"/>
<evidence type="ECO:0008006" key="5">
    <source>
        <dbReference type="Google" id="ProtNLM"/>
    </source>
</evidence>
<feature type="chain" id="PRO_5041364147" description="Secreted protein" evidence="2">
    <location>
        <begin position="22"/>
        <end position="631"/>
    </location>
</feature>
<evidence type="ECO:0000256" key="2">
    <source>
        <dbReference type="SAM" id="SignalP"/>
    </source>
</evidence>
<dbReference type="EMBL" id="MU805966">
    <property type="protein sequence ID" value="KAJ3843861.1"/>
    <property type="molecule type" value="Genomic_DNA"/>
</dbReference>
<keyword evidence="1" id="KW-1133">Transmembrane helix</keyword>
<keyword evidence="1" id="KW-0472">Membrane</keyword>
<feature type="transmembrane region" description="Helical" evidence="1">
    <location>
        <begin position="495"/>
        <end position="513"/>
    </location>
</feature>
<evidence type="ECO:0000313" key="3">
    <source>
        <dbReference type="EMBL" id="KAJ3843861.1"/>
    </source>
</evidence>
<feature type="transmembrane region" description="Helical" evidence="1">
    <location>
        <begin position="404"/>
        <end position="425"/>
    </location>
</feature>
<accession>A0AA38PJX7</accession>
<organism evidence="3 4">
    <name type="scientific">Lentinula raphanica</name>
    <dbReference type="NCBI Taxonomy" id="153919"/>
    <lineage>
        <taxon>Eukaryota</taxon>
        <taxon>Fungi</taxon>
        <taxon>Dikarya</taxon>
        <taxon>Basidiomycota</taxon>
        <taxon>Agaricomycotina</taxon>
        <taxon>Agaricomycetes</taxon>
        <taxon>Agaricomycetidae</taxon>
        <taxon>Agaricales</taxon>
        <taxon>Marasmiineae</taxon>
        <taxon>Omphalotaceae</taxon>
        <taxon>Lentinula</taxon>
    </lineage>
</organism>
<keyword evidence="2" id="KW-0732">Signal</keyword>
<feature type="transmembrane region" description="Helical" evidence="1">
    <location>
        <begin position="463"/>
        <end position="483"/>
    </location>
</feature>
<protein>
    <recommendedName>
        <fullName evidence="5">Secreted protein</fullName>
    </recommendedName>
</protein>
<sequence length="631" mass="70606">MFLRHSAKLYLFFQLITQAAAYRQPFEYINAIESFANAFTNPSSVINNSIPSPLSDDVVGRIDITTTFVGQELNTEYLFGLFVESASENTTQLIGTPVPLFSTQSLVIEPPVVAVSLVNTLWYPTINSSFPLQIDLFIAFDDDMKIVSYDAILRRWSEFFNYVVPLLSPRIAQELNVTLDEQSNLTATEVAQSLGLLNDTVNGTALPQGTNGTDATNSTLNTAELIRLKTAVDVCQMSTQYCTGENQVYDSNDACMEFITQLPFGQPWAGGMDNGWCRYVHKNMVKYRPDVHCPHIGPTGGDMCISRDYVQITESVPFNNTLLAFNASFNALDVKNVPLKNQMELVRAETEVVYTTTVAFYSVSCVLYMLLLYVSAKAVEFLFRHFSLSYSDMSFSNQRNTVTYVLATFFTTVAFILQLISSPILNTHSYTFTQVALLKVAALIISGFYIFELTYRVSMRWPLMTHHFCTIFAIVLLLSVLSYTRHPALMGAGTIWLFQATTEQSVFVGLLMYRMGFSYNMTKNVLYFAAVQSFTCKFAFAAYLLAFWAQHLVQFHTSSDDVALSVMLVILTVLLMCTQIYGAWAVWGLAAKVDRSMRKSSIMGAVPTRSASDDAVSFSQSTLFLNTHTKV</sequence>
<feature type="transmembrane region" description="Helical" evidence="1">
    <location>
        <begin position="431"/>
        <end position="451"/>
    </location>
</feature>
<keyword evidence="1" id="KW-0812">Transmembrane</keyword>
<evidence type="ECO:0000313" key="4">
    <source>
        <dbReference type="Proteomes" id="UP001163846"/>
    </source>
</evidence>
<proteinExistence type="predicted"/>
<dbReference type="Proteomes" id="UP001163846">
    <property type="component" value="Unassembled WGS sequence"/>
</dbReference>
<name>A0AA38PJX7_9AGAR</name>
<feature type="signal peptide" evidence="2">
    <location>
        <begin position="1"/>
        <end position="21"/>
    </location>
</feature>
<comment type="caution">
    <text evidence="3">The sequence shown here is derived from an EMBL/GenBank/DDBJ whole genome shotgun (WGS) entry which is preliminary data.</text>
</comment>
<feature type="transmembrane region" description="Helical" evidence="1">
    <location>
        <begin position="358"/>
        <end position="383"/>
    </location>
</feature>
<feature type="transmembrane region" description="Helical" evidence="1">
    <location>
        <begin position="525"/>
        <end position="550"/>
    </location>
</feature>
<reference evidence="3" key="1">
    <citation type="submission" date="2022-08" db="EMBL/GenBank/DDBJ databases">
        <authorList>
            <consortium name="DOE Joint Genome Institute"/>
            <person name="Min B."/>
            <person name="Riley R."/>
            <person name="Sierra-Patev S."/>
            <person name="Naranjo-Ortiz M."/>
            <person name="Looney B."/>
            <person name="Konkel Z."/>
            <person name="Slot J.C."/>
            <person name="Sakamoto Y."/>
            <person name="Steenwyk J.L."/>
            <person name="Rokas A."/>
            <person name="Carro J."/>
            <person name="Camarero S."/>
            <person name="Ferreira P."/>
            <person name="Molpeceres G."/>
            <person name="Ruiz-Duenas F.J."/>
            <person name="Serrano A."/>
            <person name="Henrissat B."/>
            <person name="Drula E."/>
            <person name="Hughes K.W."/>
            <person name="Mata J.L."/>
            <person name="Ishikawa N.K."/>
            <person name="Vargas-Isla R."/>
            <person name="Ushijima S."/>
            <person name="Smith C.A."/>
            <person name="Ahrendt S."/>
            <person name="Andreopoulos W."/>
            <person name="He G."/>
            <person name="Labutti K."/>
            <person name="Lipzen A."/>
            <person name="Ng V."/>
            <person name="Sandor L."/>
            <person name="Barry K."/>
            <person name="Martinez A.T."/>
            <person name="Xiao Y."/>
            <person name="Gibbons J.G."/>
            <person name="Terashima K."/>
            <person name="Hibbett D.S."/>
            <person name="Grigoriev I.V."/>
        </authorList>
    </citation>
    <scope>NUCLEOTIDE SEQUENCE</scope>
    <source>
        <strain evidence="3">TFB9207</strain>
    </source>
</reference>